<feature type="domain" description="Transposable element P transposase-like GTP-binding insertion" evidence="2">
    <location>
        <begin position="149"/>
        <end position="197"/>
    </location>
</feature>
<comment type="caution">
    <text evidence="3">The sequence shown here is derived from an EMBL/GenBank/DDBJ whole genome shotgun (WGS) entry which is preliminary data.</text>
</comment>
<accession>A0AAQ4ET68</accession>
<dbReference type="InterPro" id="IPR048365">
    <property type="entry name" value="TNP-like_RNaseH_N"/>
</dbReference>
<evidence type="ECO:0000313" key="3">
    <source>
        <dbReference type="EMBL" id="KAK8777907.1"/>
    </source>
</evidence>
<gene>
    <name evidence="3" type="ORF">V5799_020751</name>
</gene>
<evidence type="ECO:0000259" key="2">
    <source>
        <dbReference type="Pfam" id="PF21788"/>
    </source>
</evidence>
<proteinExistence type="predicted"/>
<reference evidence="3 4" key="1">
    <citation type="journal article" date="2023" name="Arcadia Sci">
        <title>De novo assembly of a long-read Amblyomma americanum tick genome.</title>
        <authorList>
            <person name="Chou S."/>
            <person name="Poskanzer K.E."/>
            <person name="Rollins M."/>
            <person name="Thuy-Boun P.S."/>
        </authorList>
    </citation>
    <scope>NUCLEOTIDE SEQUENCE [LARGE SCALE GENOMIC DNA]</scope>
    <source>
        <strain evidence="3">F_SG_1</strain>
        <tissue evidence="3">Salivary glands</tissue>
    </source>
</reference>
<evidence type="ECO:0000313" key="4">
    <source>
        <dbReference type="Proteomes" id="UP001321473"/>
    </source>
</evidence>
<keyword evidence="4" id="KW-1185">Reference proteome</keyword>
<dbReference type="EMBL" id="JARKHS020011333">
    <property type="protein sequence ID" value="KAK8777907.1"/>
    <property type="molecule type" value="Genomic_DNA"/>
</dbReference>
<protein>
    <recommendedName>
        <fullName evidence="5">Transposable element P transposase</fullName>
    </recommendedName>
</protein>
<dbReference type="Pfam" id="PF21787">
    <property type="entry name" value="TNP-like_RNaseH_N"/>
    <property type="match status" value="1"/>
</dbReference>
<dbReference type="AlphaFoldDB" id="A0AAQ4ET68"/>
<evidence type="ECO:0008006" key="5">
    <source>
        <dbReference type="Google" id="ProtNLM"/>
    </source>
</evidence>
<evidence type="ECO:0000259" key="1">
    <source>
        <dbReference type="Pfam" id="PF21787"/>
    </source>
</evidence>
<name>A0AAQ4ET68_AMBAM</name>
<dbReference type="Proteomes" id="UP001321473">
    <property type="component" value="Unassembled WGS sequence"/>
</dbReference>
<feature type="domain" description="Transposable element P transposase-like RNase H" evidence="1">
    <location>
        <begin position="2"/>
        <end position="89"/>
    </location>
</feature>
<dbReference type="InterPro" id="IPR048366">
    <property type="entry name" value="TNP-like_GBD"/>
</dbReference>
<dbReference type="Pfam" id="PF21788">
    <property type="entry name" value="TNP-like_GBD"/>
    <property type="match status" value="1"/>
</dbReference>
<organism evidence="3 4">
    <name type="scientific">Amblyomma americanum</name>
    <name type="common">Lone star tick</name>
    <dbReference type="NCBI Taxonomy" id="6943"/>
    <lineage>
        <taxon>Eukaryota</taxon>
        <taxon>Metazoa</taxon>
        <taxon>Ecdysozoa</taxon>
        <taxon>Arthropoda</taxon>
        <taxon>Chelicerata</taxon>
        <taxon>Arachnida</taxon>
        <taxon>Acari</taxon>
        <taxon>Parasitiformes</taxon>
        <taxon>Ixodida</taxon>
        <taxon>Ixodoidea</taxon>
        <taxon>Ixodidae</taxon>
        <taxon>Amblyomminae</taxon>
        <taxon>Amblyomma</taxon>
    </lineage>
</organism>
<sequence length="221" mass="24187">MGGFVDYGDVTAPNANQVADHALVLMFVPLFEDWVQPIASFATKGAAPAKVLAELVMSAILELHKNNASVLAVISDGAGNNKSMWSQFGVSGKMDAPHHFIEHPWEPSQNIYFVCDVPHIVKCIRNHLRKHTYAMAGDLRINFRHYVTLLATQLFSRGTAIGIRVYREAKAAGLQDSEGTEAFTRMLNDVFDALNIKLPSRGIRCYSKEIEASSSAALPGA</sequence>